<evidence type="ECO:0000313" key="2">
    <source>
        <dbReference type="EMBL" id="MDY3559023.1"/>
    </source>
</evidence>
<dbReference type="Gene3D" id="2.60.40.10">
    <property type="entry name" value="Immunoglobulins"/>
    <property type="match status" value="1"/>
</dbReference>
<evidence type="ECO:0000256" key="1">
    <source>
        <dbReference type="SAM" id="MobiDB-lite"/>
    </source>
</evidence>
<name>A0ABU5EUP6_9BACT</name>
<organism evidence="2 3">
    <name type="scientific">Gemmata algarum</name>
    <dbReference type="NCBI Taxonomy" id="2975278"/>
    <lineage>
        <taxon>Bacteria</taxon>
        <taxon>Pseudomonadati</taxon>
        <taxon>Planctomycetota</taxon>
        <taxon>Planctomycetia</taxon>
        <taxon>Gemmatales</taxon>
        <taxon>Gemmataceae</taxon>
        <taxon>Gemmata</taxon>
    </lineage>
</organism>
<feature type="compositionally biased region" description="Basic and acidic residues" evidence="1">
    <location>
        <begin position="9"/>
        <end position="21"/>
    </location>
</feature>
<protein>
    <submittedName>
        <fullName evidence="2">Transthyretin-like family protein</fullName>
    </submittedName>
</protein>
<feature type="region of interest" description="Disordered" evidence="1">
    <location>
        <begin position="68"/>
        <end position="99"/>
    </location>
</feature>
<evidence type="ECO:0000313" key="3">
    <source>
        <dbReference type="Proteomes" id="UP001272242"/>
    </source>
</evidence>
<feature type="compositionally biased region" description="Basic and acidic residues" evidence="1">
    <location>
        <begin position="70"/>
        <end position="85"/>
    </location>
</feature>
<comment type="caution">
    <text evidence="2">The sequence shown here is derived from an EMBL/GenBank/DDBJ whole genome shotgun (WGS) entry which is preliminary data.</text>
</comment>
<dbReference type="Proteomes" id="UP001272242">
    <property type="component" value="Unassembled WGS sequence"/>
</dbReference>
<sequence>MNGKPLKNVRVDFHPDPDKGTKGKGSTATTDENGNFTLSYDGTKPGAIVGHHRVILTDLDPYGNVLVGRGDYRTDDPKGPKETPKKSRFGAAYSNLGQTPIKEEVKPGMGQVTIDIKK</sequence>
<gene>
    <name evidence="2" type="ORF">R5W23_006213</name>
</gene>
<keyword evidence="3" id="KW-1185">Reference proteome</keyword>
<dbReference type="InterPro" id="IPR013783">
    <property type="entry name" value="Ig-like_fold"/>
</dbReference>
<proteinExistence type="predicted"/>
<reference evidence="3" key="1">
    <citation type="journal article" date="2023" name="Mar. Drugs">
        <title>Gemmata algarum, a Novel Planctomycete Isolated from an Algal Mat, Displays Antimicrobial Activity.</title>
        <authorList>
            <person name="Kumar G."/>
            <person name="Kallscheuer N."/>
            <person name="Kashif M."/>
            <person name="Ahamad S."/>
            <person name="Jagadeeshwari U."/>
            <person name="Pannikurungottu S."/>
            <person name="Haufschild T."/>
            <person name="Kabuu M."/>
            <person name="Sasikala C."/>
            <person name="Jogler C."/>
            <person name="Ramana C."/>
        </authorList>
    </citation>
    <scope>NUCLEOTIDE SEQUENCE [LARGE SCALE GENOMIC DNA]</scope>
    <source>
        <strain evidence="3">JC673</strain>
    </source>
</reference>
<dbReference type="EMBL" id="JAXBLV010000077">
    <property type="protein sequence ID" value="MDY3559023.1"/>
    <property type="molecule type" value="Genomic_DNA"/>
</dbReference>
<accession>A0ABU5EUP6</accession>
<feature type="region of interest" description="Disordered" evidence="1">
    <location>
        <begin position="1"/>
        <end position="36"/>
    </location>
</feature>